<evidence type="ECO:0000313" key="2">
    <source>
        <dbReference type="Proteomes" id="UP001164929"/>
    </source>
</evidence>
<organism evidence="1 2">
    <name type="scientific">Populus alba x Populus x berolinensis</name>
    <dbReference type="NCBI Taxonomy" id="444605"/>
    <lineage>
        <taxon>Eukaryota</taxon>
        <taxon>Viridiplantae</taxon>
        <taxon>Streptophyta</taxon>
        <taxon>Embryophyta</taxon>
        <taxon>Tracheophyta</taxon>
        <taxon>Spermatophyta</taxon>
        <taxon>Magnoliopsida</taxon>
        <taxon>eudicotyledons</taxon>
        <taxon>Gunneridae</taxon>
        <taxon>Pentapetalae</taxon>
        <taxon>rosids</taxon>
        <taxon>fabids</taxon>
        <taxon>Malpighiales</taxon>
        <taxon>Salicaceae</taxon>
        <taxon>Saliceae</taxon>
        <taxon>Populus</taxon>
    </lineage>
</organism>
<comment type="caution">
    <text evidence="1">The sequence shown here is derived from an EMBL/GenBank/DDBJ whole genome shotgun (WGS) entry which is preliminary data.</text>
</comment>
<name>A0AAD6L8Q1_9ROSI</name>
<sequence>MSLEKQRLLYVPSTMWVIDGGTADGINENNTQISRQGFISTHLISYCNSS</sequence>
<dbReference type="EMBL" id="JAQIZT010000019">
    <property type="protein sequence ID" value="KAJ6952425.1"/>
    <property type="molecule type" value="Genomic_DNA"/>
</dbReference>
<dbReference type="AlphaFoldDB" id="A0AAD6L8Q1"/>
<gene>
    <name evidence="1" type="ORF">NC653_041535</name>
</gene>
<protein>
    <submittedName>
        <fullName evidence="1">Uncharacterized protein</fullName>
    </submittedName>
</protein>
<keyword evidence="2" id="KW-1185">Reference proteome</keyword>
<proteinExistence type="predicted"/>
<evidence type="ECO:0000313" key="1">
    <source>
        <dbReference type="EMBL" id="KAJ6952425.1"/>
    </source>
</evidence>
<accession>A0AAD6L8Q1</accession>
<dbReference type="Proteomes" id="UP001164929">
    <property type="component" value="Chromosome 19"/>
</dbReference>
<reference evidence="1" key="1">
    <citation type="journal article" date="2023" name="Mol. Ecol. Resour.">
        <title>Chromosome-level genome assembly of a triploid poplar Populus alba 'Berolinensis'.</title>
        <authorList>
            <person name="Chen S."/>
            <person name="Yu Y."/>
            <person name="Wang X."/>
            <person name="Wang S."/>
            <person name="Zhang T."/>
            <person name="Zhou Y."/>
            <person name="He R."/>
            <person name="Meng N."/>
            <person name="Wang Y."/>
            <person name="Liu W."/>
            <person name="Liu Z."/>
            <person name="Liu J."/>
            <person name="Guo Q."/>
            <person name="Huang H."/>
            <person name="Sederoff R.R."/>
            <person name="Wang G."/>
            <person name="Qu G."/>
            <person name="Chen S."/>
        </authorList>
    </citation>
    <scope>NUCLEOTIDE SEQUENCE</scope>
    <source>
        <tissue evidence="1">Leaves</tissue>
    </source>
</reference>